<keyword evidence="2 4" id="KW-0863">Zinc-finger</keyword>
<reference evidence="7" key="2">
    <citation type="submission" date="2020-11" db="EMBL/GenBank/DDBJ databases">
        <authorList>
            <person name="McCartney M.A."/>
            <person name="Auch B."/>
            <person name="Kono T."/>
            <person name="Mallez S."/>
            <person name="Becker A."/>
            <person name="Gohl D.M."/>
            <person name="Silverstein K.A.T."/>
            <person name="Koren S."/>
            <person name="Bechman K.B."/>
            <person name="Herman A."/>
            <person name="Abrahante J.E."/>
            <person name="Garbe J."/>
        </authorList>
    </citation>
    <scope>NUCLEOTIDE SEQUENCE</scope>
    <source>
        <strain evidence="7">Duluth1</strain>
        <tissue evidence="7">Whole animal</tissue>
    </source>
</reference>
<dbReference type="SMART" id="SM00184">
    <property type="entry name" value="RING"/>
    <property type="match status" value="1"/>
</dbReference>
<proteinExistence type="predicted"/>
<evidence type="ECO:0000256" key="4">
    <source>
        <dbReference type="PROSITE-ProRule" id="PRU00175"/>
    </source>
</evidence>
<feature type="compositionally biased region" description="Low complexity" evidence="5">
    <location>
        <begin position="14"/>
        <end position="26"/>
    </location>
</feature>
<comment type="caution">
    <text evidence="7">The sequence shown here is derived from an EMBL/GenBank/DDBJ whole genome shotgun (WGS) entry which is preliminary data.</text>
</comment>
<evidence type="ECO:0000313" key="8">
    <source>
        <dbReference type="Proteomes" id="UP000828390"/>
    </source>
</evidence>
<dbReference type="GO" id="GO:0008270">
    <property type="term" value="F:zinc ion binding"/>
    <property type="evidence" value="ECO:0007669"/>
    <property type="project" value="UniProtKB-KW"/>
</dbReference>
<dbReference type="InterPro" id="IPR001841">
    <property type="entry name" value="Znf_RING"/>
</dbReference>
<organism evidence="7 8">
    <name type="scientific">Dreissena polymorpha</name>
    <name type="common">Zebra mussel</name>
    <name type="synonym">Mytilus polymorpha</name>
    <dbReference type="NCBI Taxonomy" id="45954"/>
    <lineage>
        <taxon>Eukaryota</taxon>
        <taxon>Metazoa</taxon>
        <taxon>Spiralia</taxon>
        <taxon>Lophotrochozoa</taxon>
        <taxon>Mollusca</taxon>
        <taxon>Bivalvia</taxon>
        <taxon>Autobranchia</taxon>
        <taxon>Heteroconchia</taxon>
        <taxon>Euheterodonta</taxon>
        <taxon>Imparidentia</taxon>
        <taxon>Neoheterodontei</taxon>
        <taxon>Myida</taxon>
        <taxon>Dreissenoidea</taxon>
        <taxon>Dreissenidae</taxon>
        <taxon>Dreissena</taxon>
    </lineage>
</organism>
<dbReference type="InterPro" id="IPR013083">
    <property type="entry name" value="Znf_RING/FYVE/PHD"/>
</dbReference>
<dbReference type="OrthoDB" id="8062037at2759"/>
<keyword evidence="3" id="KW-0862">Zinc</keyword>
<dbReference type="GO" id="GO:0006511">
    <property type="term" value="P:ubiquitin-dependent protein catabolic process"/>
    <property type="evidence" value="ECO:0007669"/>
    <property type="project" value="TreeGrafter"/>
</dbReference>
<feature type="compositionally biased region" description="Basic and acidic residues" evidence="5">
    <location>
        <begin position="79"/>
        <end position="91"/>
    </location>
</feature>
<evidence type="ECO:0000256" key="1">
    <source>
        <dbReference type="ARBA" id="ARBA00022723"/>
    </source>
</evidence>
<dbReference type="SUPFAM" id="SSF57850">
    <property type="entry name" value="RING/U-box"/>
    <property type="match status" value="1"/>
</dbReference>
<evidence type="ECO:0000256" key="5">
    <source>
        <dbReference type="SAM" id="MobiDB-lite"/>
    </source>
</evidence>
<sequence length="414" mass="46397">MSKQPTAVKPKQPSKTTAGKSTSTTARPKVAGVNKAKTQDKNKQEKKSPRPDNDVSADEVLARRIQQELQAEQEEQDAELARQLHQQEHSKAQMMSFHQSPGPLGRPGSATPLQQLFSTMFNMQVRNQELEEEEEDETDLNMPTMNPNPLLSLRGRSLQVPLSRTQEPMGIVEEEADPSPAAPYRGTRFPVRRGVSLLEPEGAEGGSDPMPGVRLNPTRTRYPGVRGGRRIIVTQQGTSSGSERPTSAIVRPGMLGREETFTNLPADEQDPDFMVFDLGENERQGEANFINIMRDPFLLLLMLMGRRPGMLIPDDMDLNDYEALWEMAERLGEVQNRGMSEDDINRLPCEKYQRRATHSHEDTCSICLSEFTLGSNLAVLPCKHRFDKNCLAEWLKRNGSCPVCRHDVKASQAH</sequence>
<accession>A0A9D4EEJ2</accession>
<dbReference type="AlphaFoldDB" id="A0A9D4EEJ2"/>
<dbReference type="EMBL" id="JAIWYP010000009">
    <property type="protein sequence ID" value="KAH3778000.1"/>
    <property type="molecule type" value="Genomic_DNA"/>
</dbReference>
<name>A0A9D4EEJ2_DREPO</name>
<dbReference type="CDD" id="cd16454">
    <property type="entry name" value="RING-H2_PA-TM-RING"/>
    <property type="match status" value="1"/>
</dbReference>
<gene>
    <name evidence="7" type="ORF">DPMN_179453</name>
</gene>
<feature type="region of interest" description="Disordered" evidence="5">
    <location>
        <begin position="1"/>
        <end position="110"/>
    </location>
</feature>
<evidence type="ECO:0000256" key="2">
    <source>
        <dbReference type="ARBA" id="ARBA00022771"/>
    </source>
</evidence>
<feature type="region of interest" description="Disordered" evidence="5">
    <location>
        <begin position="200"/>
        <end position="221"/>
    </location>
</feature>
<reference evidence="7" key="1">
    <citation type="journal article" date="2019" name="bioRxiv">
        <title>The Genome of the Zebra Mussel, Dreissena polymorpha: A Resource for Invasive Species Research.</title>
        <authorList>
            <person name="McCartney M.A."/>
            <person name="Auch B."/>
            <person name="Kono T."/>
            <person name="Mallez S."/>
            <person name="Zhang Y."/>
            <person name="Obille A."/>
            <person name="Becker A."/>
            <person name="Abrahante J.E."/>
            <person name="Garbe J."/>
            <person name="Badalamenti J.P."/>
            <person name="Herman A."/>
            <person name="Mangelson H."/>
            <person name="Liachko I."/>
            <person name="Sullivan S."/>
            <person name="Sone E.D."/>
            <person name="Koren S."/>
            <person name="Silverstein K.A.T."/>
            <person name="Beckman K.B."/>
            <person name="Gohl D.M."/>
        </authorList>
    </citation>
    <scope>NUCLEOTIDE SEQUENCE</scope>
    <source>
        <strain evidence="7">Duluth1</strain>
        <tissue evidence="7">Whole animal</tissue>
    </source>
</reference>
<dbReference type="GO" id="GO:0005634">
    <property type="term" value="C:nucleus"/>
    <property type="evidence" value="ECO:0007669"/>
    <property type="project" value="TreeGrafter"/>
</dbReference>
<dbReference type="Pfam" id="PF13639">
    <property type="entry name" value="zf-RING_2"/>
    <property type="match status" value="1"/>
</dbReference>
<feature type="domain" description="RING-type" evidence="6">
    <location>
        <begin position="364"/>
        <end position="405"/>
    </location>
</feature>
<feature type="compositionally biased region" description="Basic and acidic residues" evidence="5">
    <location>
        <begin position="37"/>
        <end position="53"/>
    </location>
</feature>
<dbReference type="PROSITE" id="PS50089">
    <property type="entry name" value="ZF_RING_2"/>
    <property type="match status" value="1"/>
</dbReference>
<evidence type="ECO:0000259" key="6">
    <source>
        <dbReference type="PROSITE" id="PS50089"/>
    </source>
</evidence>
<keyword evidence="1" id="KW-0479">Metal-binding</keyword>
<dbReference type="PANTHER" id="PTHR45931">
    <property type="entry name" value="SI:CH211-59O9.10"/>
    <property type="match status" value="1"/>
</dbReference>
<dbReference type="PANTHER" id="PTHR45931:SF16">
    <property type="entry name" value="RING_U-BOX SUPERFAMILY PROTEIN"/>
    <property type="match status" value="1"/>
</dbReference>
<protein>
    <recommendedName>
        <fullName evidence="6">RING-type domain-containing protein</fullName>
    </recommendedName>
</protein>
<keyword evidence="8" id="KW-1185">Reference proteome</keyword>
<evidence type="ECO:0000256" key="3">
    <source>
        <dbReference type="ARBA" id="ARBA00022833"/>
    </source>
</evidence>
<dbReference type="Proteomes" id="UP000828390">
    <property type="component" value="Unassembled WGS sequence"/>
</dbReference>
<evidence type="ECO:0000313" key="7">
    <source>
        <dbReference type="EMBL" id="KAH3778000.1"/>
    </source>
</evidence>
<dbReference type="GO" id="GO:0061630">
    <property type="term" value="F:ubiquitin protein ligase activity"/>
    <property type="evidence" value="ECO:0007669"/>
    <property type="project" value="TreeGrafter"/>
</dbReference>
<dbReference type="Gene3D" id="3.30.40.10">
    <property type="entry name" value="Zinc/RING finger domain, C3HC4 (zinc finger)"/>
    <property type="match status" value="1"/>
</dbReference>
<dbReference type="InterPro" id="IPR051834">
    <property type="entry name" value="RING_finger_E3_ligase"/>
</dbReference>